<sequence>MHPFARIRLITVLSAVPFLSDVRVVEAQAVAAVPGNHTEVTLDQLSVDGVGGNSVGYRANRSRSATKTDTQLIDTPQAVTVVTREQIQDQGFQGVTEALRYVPGVFLHQGAANRDEVVIRGQQSSADFYVNGIRDDAQYFRDLYNVERIEVLKGPNAMIFGRGGGGGVVNRVLKDATGTPVREVILQGGQYFNKRVAVDVGDRVSDSVFFRLNGMFEDSGTYRDYVDLRRWGINPTATILLGPETTLKLSYEYFHDDRTADRGIPSQLGRPYRYRDNIRTFFGNPDLSYSRVDAHIATAVLDHRFTSGVEMRSQFRYADYDKAYQVVYPSIRAGGAVNAAGTTVDLSAFNNDTPRTNYFNQNDFTYKFATGPLAHTLLAGFELGKQEGITYREDGFFATTGTQTLTVNPLSPVSRVPVSFRNLASASNSRYDLGLAAVYVQDQIEIGPHVQVIGGLRYDHFDFSSTDRRTNVTNSRIDDLLSPRVGLVFKPVDNLAFYGNYSVSYLPSAGDQFSALSEGLAIAEPERFENREVGVKWDVSSTLQLTGALYDLDRFNQRLADPNRPGFFLLSGQTNAKGVEIGANGFVTDWWQVAGGYAFTDARIVSGFSSAAIVPGNHVGLVPFNAVTVWNKFAVTPSFSFGVGAIHQTHTFAAADNTVRLPGYTRFDLGLFYQVTDLVRAQINIENVFDRGYIATADGNNNISPGAPRIVRAQVVAKF</sequence>
<evidence type="ECO:0000256" key="11">
    <source>
        <dbReference type="ARBA" id="ARBA00023136"/>
    </source>
</evidence>
<accession>A0A679IIL7</accession>
<dbReference type="PROSITE" id="PS52016">
    <property type="entry name" value="TONB_DEPENDENT_REC_3"/>
    <property type="match status" value="1"/>
</dbReference>
<comment type="similarity">
    <text evidence="2 14 16">Belongs to the TonB-dependent receptor family.</text>
</comment>
<dbReference type="Gene3D" id="2.170.130.10">
    <property type="entry name" value="TonB-dependent receptor, plug domain"/>
    <property type="match status" value="1"/>
</dbReference>
<dbReference type="InterPro" id="IPR039426">
    <property type="entry name" value="TonB-dep_rcpt-like"/>
</dbReference>
<organism evidence="19">
    <name type="scientific">Methylobacterium bullatum</name>
    <dbReference type="NCBI Taxonomy" id="570505"/>
    <lineage>
        <taxon>Bacteria</taxon>
        <taxon>Pseudomonadati</taxon>
        <taxon>Pseudomonadota</taxon>
        <taxon>Alphaproteobacteria</taxon>
        <taxon>Hyphomicrobiales</taxon>
        <taxon>Methylobacteriaceae</taxon>
        <taxon>Methylobacterium</taxon>
    </lineage>
</organism>
<dbReference type="InterPro" id="IPR010917">
    <property type="entry name" value="TonB_rcpt_CS"/>
</dbReference>
<keyword evidence="3 14" id="KW-0813">Transport</keyword>
<dbReference type="GO" id="GO:0015344">
    <property type="term" value="F:siderophore uptake transmembrane transporter activity"/>
    <property type="evidence" value="ECO:0007669"/>
    <property type="project" value="TreeGrafter"/>
</dbReference>
<evidence type="ECO:0000256" key="3">
    <source>
        <dbReference type="ARBA" id="ARBA00022448"/>
    </source>
</evidence>
<dbReference type="Pfam" id="PF00593">
    <property type="entry name" value="TonB_dep_Rec_b-barrel"/>
    <property type="match status" value="1"/>
</dbReference>
<evidence type="ECO:0000256" key="14">
    <source>
        <dbReference type="PROSITE-ProRule" id="PRU01360"/>
    </source>
</evidence>
<dbReference type="PROSITE" id="PS01156">
    <property type="entry name" value="TONB_DEPENDENT_REC_2"/>
    <property type="match status" value="1"/>
</dbReference>
<evidence type="ECO:0000256" key="16">
    <source>
        <dbReference type="RuleBase" id="RU003357"/>
    </source>
</evidence>
<evidence type="ECO:0000313" key="19">
    <source>
        <dbReference type="EMBL" id="CAA2099750.1"/>
    </source>
</evidence>
<dbReference type="InterPro" id="IPR036942">
    <property type="entry name" value="Beta-barrel_TonB_sf"/>
</dbReference>
<feature type="domain" description="TonB-dependent receptor-like beta-barrel" evidence="17">
    <location>
        <begin position="239"/>
        <end position="688"/>
    </location>
</feature>
<dbReference type="AlphaFoldDB" id="A0A679IIL7"/>
<evidence type="ECO:0000256" key="7">
    <source>
        <dbReference type="ARBA" id="ARBA00022729"/>
    </source>
</evidence>
<evidence type="ECO:0000256" key="9">
    <source>
        <dbReference type="ARBA" id="ARBA00023065"/>
    </source>
</evidence>
<evidence type="ECO:0000256" key="5">
    <source>
        <dbReference type="ARBA" id="ARBA00022496"/>
    </source>
</evidence>
<evidence type="ECO:0000256" key="12">
    <source>
        <dbReference type="ARBA" id="ARBA00023170"/>
    </source>
</evidence>
<proteinExistence type="inferred from homology"/>
<feature type="short sequence motif" description="TonB C-terminal box" evidence="15">
    <location>
        <begin position="702"/>
        <end position="719"/>
    </location>
</feature>
<evidence type="ECO:0000256" key="4">
    <source>
        <dbReference type="ARBA" id="ARBA00022452"/>
    </source>
</evidence>
<evidence type="ECO:0000256" key="15">
    <source>
        <dbReference type="PROSITE-ProRule" id="PRU10144"/>
    </source>
</evidence>
<keyword evidence="11 14" id="KW-0472">Membrane</keyword>
<keyword evidence="8" id="KW-0408">Iron</keyword>
<dbReference type="InterPro" id="IPR010105">
    <property type="entry name" value="TonB_sidphr_rcpt"/>
</dbReference>
<evidence type="ECO:0000256" key="1">
    <source>
        <dbReference type="ARBA" id="ARBA00004571"/>
    </source>
</evidence>
<dbReference type="InterPro" id="IPR012910">
    <property type="entry name" value="Plug_dom"/>
</dbReference>
<evidence type="ECO:0000256" key="13">
    <source>
        <dbReference type="ARBA" id="ARBA00023237"/>
    </source>
</evidence>
<comment type="subcellular location">
    <subcellularLocation>
        <location evidence="1 14">Cell outer membrane</location>
        <topology evidence="1 14">Multi-pass membrane protein</topology>
    </subcellularLocation>
</comment>
<feature type="domain" description="TonB-dependent receptor plug" evidence="18">
    <location>
        <begin position="72"/>
        <end position="168"/>
    </location>
</feature>
<dbReference type="InterPro" id="IPR000531">
    <property type="entry name" value="Beta-barrel_TonB"/>
</dbReference>
<name>A0A679IIL7_9HYPH</name>
<keyword evidence="4 14" id="KW-1134">Transmembrane beta strand</keyword>
<dbReference type="FunFam" id="2.170.130.10:FF:000001">
    <property type="entry name" value="Catecholate siderophore TonB-dependent receptor"/>
    <property type="match status" value="1"/>
</dbReference>
<keyword evidence="6 14" id="KW-0812">Transmembrane</keyword>
<dbReference type="SUPFAM" id="SSF56935">
    <property type="entry name" value="Porins"/>
    <property type="match status" value="1"/>
</dbReference>
<dbReference type="PANTHER" id="PTHR32552:SF68">
    <property type="entry name" value="FERRICHROME OUTER MEMBRANE TRANSPORTER_PHAGE RECEPTOR"/>
    <property type="match status" value="1"/>
</dbReference>
<evidence type="ECO:0000256" key="2">
    <source>
        <dbReference type="ARBA" id="ARBA00009810"/>
    </source>
</evidence>
<dbReference type="NCBIfam" id="TIGR01783">
    <property type="entry name" value="TonB-siderophor"/>
    <property type="match status" value="1"/>
</dbReference>
<evidence type="ECO:0000256" key="10">
    <source>
        <dbReference type="ARBA" id="ARBA00023077"/>
    </source>
</evidence>
<keyword evidence="13 14" id="KW-0998">Cell outer membrane</keyword>
<evidence type="ECO:0000259" key="17">
    <source>
        <dbReference type="Pfam" id="PF00593"/>
    </source>
</evidence>
<dbReference type="GO" id="GO:0015891">
    <property type="term" value="P:siderophore transport"/>
    <property type="evidence" value="ECO:0007669"/>
    <property type="project" value="InterPro"/>
</dbReference>
<keyword evidence="10 16" id="KW-0798">TonB box</keyword>
<dbReference type="Gene3D" id="2.40.170.20">
    <property type="entry name" value="TonB-dependent receptor, beta-barrel domain"/>
    <property type="match status" value="1"/>
</dbReference>
<dbReference type="InterPro" id="IPR037066">
    <property type="entry name" value="Plug_dom_sf"/>
</dbReference>
<keyword evidence="12 19" id="KW-0675">Receptor</keyword>
<dbReference type="CDD" id="cd01347">
    <property type="entry name" value="ligand_gated_channel"/>
    <property type="match status" value="1"/>
</dbReference>
<evidence type="ECO:0000256" key="8">
    <source>
        <dbReference type="ARBA" id="ARBA00023004"/>
    </source>
</evidence>
<gene>
    <name evidence="19" type="primary">bfrD_1</name>
    <name evidence="19" type="ORF">MBUL_00310</name>
</gene>
<evidence type="ECO:0000256" key="6">
    <source>
        <dbReference type="ARBA" id="ARBA00022692"/>
    </source>
</evidence>
<evidence type="ECO:0000259" key="18">
    <source>
        <dbReference type="Pfam" id="PF07715"/>
    </source>
</evidence>
<keyword evidence="9" id="KW-0406">Ion transport</keyword>
<keyword evidence="7" id="KW-0732">Signal</keyword>
<keyword evidence="5" id="KW-0410">Iron transport</keyword>
<dbReference type="GO" id="GO:0038023">
    <property type="term" value="F:signaling receptor activity"/>
    <property type="evidence" value="ECO:0007669"/>
    <property type="project" value="InterPro"/>
</dbReference>
<reference evidence="19" key="1">
    <citation type="submission" date="2019-12" db="EMBL/GenBank/DDBJ databases">
        <authorList>
            <person name="Cremers G."/>
        </authorList>
    </citation>
    <scope>NUCLEOTIDE SEQUENCE</scope>
    <source>
        <strain evidence="19">Mbul1</strain>
    </source>
</reference>
<protein>
    <submittedName>
        <fullName evidence="19">Putative TonB-dependent receptor BfrD</fullName>
    </submittedName>
</protein>
<dbReference type="Pfam" id="PF07715">
    <property type="entry name" value="Plug"/>
    <property type="match status" value="1"/>
</dbReference>
<dbReference type="PANTHER" id="PTHR32552">
    <property type="entry name" value="FERRICHROME IRON RECEPTOR-RELATED"/>
    <property type="match status" value="1"/>
</dbReference>
<dbReference type="GO" id="GO:0009279">
    <property type="term" value="C:cell outer membrane"/>
    <property type="evidence" value="ECO:0007669"/>
    <property type="project" value="UniProtKB-SubCell"/>
</dbReference>
<dbReference type="EMBL" id="LR743504">
    <property type="protein sequence ID" value="CAA2099750.1"/>
    <property type="molecule type" value="Genomic_DNA"/>
</dbReference>